<evidence type="ECO:0000313" key="2">
    <source>
        <dbReference type="Proteomes" id="UP000000268"/>
    </source>
</evidence>
<accession>A8ZQ80</accession>
<dbReference type="AlphaFoldDB" id="A8ZQ80"/>
<name>A8ZQ80_ACAM1</name>
<geneLocation type="plasmid" evidence="1 2">
    <name>pREB6</name>
</geneLocation>
<dbReference type="HOGENOM" id="CLU_3113342_0_0_3"/>
<proteinExistence type="predicted"/>
<protein>
    <submittedName>
        <fullName evidence="1">Uncharacterized protein</fullName>
    </submittedName>
</protein>
<dbReference type="EMBL" id="CP000843">
    <property type="protein sequence ID" value="ABW33086.1"/>
    <property type="molecule type" value="Genomic_DNA"/>
</dbReference>
<organism evidence="1 2">
    <name type="scientific">Acaryochloris marina (strain MBIC 11017)</name>
    <dbReference type="NCBI Taxonomy" id="329726"/>
    <lineage>
        <taxon>Bacteria</taxon>
        <taxon>Bacillati</taxon>
        <taxon>Cyanobacteriota</taxon>
        <taxon>Cyanophyceae</taxon>
        <taxon>Acaryochloridales</taxon>
        <taxon>Acaryochloridaceae</taxon>
        <taxon>Acaryochloris</taxon>
    </lineage>
</organism>
<sequence>METILQWPRFKACWGLWGNGTINNVVYCSIAPQTPSTALPIDFNRNYWYG</sequence>
<keyword evidence="2" id="KW-1185">Reference proteome</keyword>
<evidence type="ECO:0000313" key="1">
    <source>
        <dbReference type="EMBL" id="ABW33086.1"/>
    </source>
</evidence>
<keyword evidence="1" id="KW-0614">Plasmid</keyword>
<dbReference type="KEGG" id="amr:AM1_F0098"/>
<gene>
    <name evidence="1" type="ordered locus">AM1_F0098</name>
</gene>
<dbReference type="Proteomes" id="UP000000268">
    <property type="component" value="Plasmid pREB6"/>
</dbReference>
<reference evidence="1 2" key="1">
    <citation type="journal article" date="2008" name="Proc. Natl. Acad. Sci. U.S.A.">
        <title>Niche adaptation and genome expansion in the chlorophyll d-producing cyanobacterium Acaryochloris marina.</title>
        <authorList>
            <person name="Swingley W.D."/>
            <person name="Chen M."/>
            <person name="Cheung P.C."/>
            <person name="Conrad A.L."/>
            <person name="Dejesa L.C."/>
            <person name="Hao J."/>
            <person name="Honchak B.M."/>
            <person name="Karbach L.E."/>
            <person name="Kurdoglu A."/>
            <person name="Lahiri S."/>
            <person name="Mastrian S.D."/>
            <person name="Miyashita H."/>
            <person name="Page L."/>
            <person name="Ramakrishna P."/>
            <person name="Satoh S."/>
            <person name="Sattley W.M."/>
            <person name="Shimada Y."/>
            <person name="Taylor H.L."/>
            <person name="Tomo T."/>
            <person name="Tsuchiya T."/>
            <person name="Wang Z.T."/>
            <person name="Raymond J."/>
            <person name="Mimuro M."/>
            <person name="Blankenship R.E."/>
            <person name="Touchman J.W."/>
        </authorList>
    </citation>
    <scope>NUCLEOTIDE SEQUENCE [LARGE SCALE GENOMIC DNA]</scope>
    <source>
        <strain evidence="2">MBIC 11017</strain>
        <plasmid evidence="2">Plasmid pREB6</plasmid>
    </source>
</reference>